<dbReference type="PROSITE" id="PS00211">
    <property type="entry name" value="ABC_TRANSPORTER_1"/>
    <property type="match status" value="1"/>
</dbReference>
<dbReference type="InterPro" id="IPR017871">
    <property type="entry name" value="ABC_transporter-like_CS"/>
</dbReference>
<dbReference type="GO" id="GO:0016887">
    <property type="term" value="F:ATP hydrolysis activity"/>
    <property type="evidence" value="ECO:0007669"/>
    <property type="project" value="InterPro"/>
</dbReference>
<proteinExistence type="inferred from homology"/>
<dbReference type="OrthoDB" id="4008250at2"/>
<evidence type="ECO:0000256" key="4">
    <source>
        <dbReference type="ARBA" id="ARBA00022840"/>
    </source>
</evidence>
<evidence type="ECO:0000256" key="1">
    <source>
        <dbReference type="ARBA" id="ARBA00005417"/>
    </source>
</evidence>
<protein>
    <submittedName>
        <fullName evidence="6">ATPase component of various ABC-type transport systems with duplicated ATPase domain</fullName>
        <ecNumber evidence="6">3.6.3.24</ecNumber>
    </submittedName>
</protein>
<gene>
    <name evidence="6" type="ORF">BBIA_0408</name>
</gene>
<sequence length="529" mass="58173">MNALMTVSNLTIATSNRKLVTGVNLQVTAGEATGLVGESGSGKSMVLRSIMGLLPNGVNVESGVLTYGGKTYDMTDTKRLATLRGQHVTMIFQEPGSALNQLLRIGQQITDAVNSKEHLSKEARRQLALHLLQSVEMRNPEETAKSYPFELSGGMKQRSMIAAATALNPGVILCDEPTTALDVTVQARILDLLKTMMQTTNLGLLYVSHDLAVVSQLCSTVNVMHSGQILEEGSLDQIFHDPQDDYTKKLIAATPTMTGPYQRYEPISDDSLFQMNNVVVSFENKGFTLFHKNNRKTVLHNISLSIGKGEIVGLVGESGSGKSTIARVISGLQPYDSGTLRFDNEPLGKHRTANQNCAIQMVFQDPNASLDPTKTIRQTLQEIVNANHIVPHNQSNEYIVETLERCQIDKELLNRKPKQLSGGQKQRIAIGRALALQPKLLIADEPTSALDVSIQKEILDLLLDLHNKLNLSILFISHDLAVVRSFCSRVVVLQNGKVMEENTTEAIFDHPTDNYTKELLDSIPQKIIR</sequence>
<dbReference type="InterPro" id="IPR003439">
    <property type="entry name" value="ABC_transporter-like_ATP-bd"/>
</dbReference>
<keyword evidence="3" id="KW-0547">Nucleotide-binding</keyword>
<dbReference type="Proteomes" id="UP000029108">
    <property type="component" value="Unassembled WGS sequence"/>
</dbReference>
<evidence type="ECO:0000313" key="6">
    <source>
        <dbReference type="EMBL" id="KFI52724.1"/>
    </source>
</evidence>
<dbReference type="InterPro" id="IPR003593">
    <property type="entry name" value="AAA+_ATPase"/>
</dbReference>
<accession>A0A087A1S4</accession>
<keyword evidence="7" id="KW-1185">Reference proteome</keyword>
<evidence type="ECO:0000256" key="3">
    <source>
        <dbReference type="ARBA" id="ARBA00022741"/>
    </source>
</evidence>
<dbReference type="GO" id="GO:0055085">
    <property type="term" value="P:transmembrane transport"/>
    <property type="evidence" value="ECO:0007669"/>
    <property type="project" value="UniProtKB-ARBA"/>
</dbReference>
<feature type="domain" description="ABC transporter" evidence="5">
    <location>
        <begin position="5"/>
        <end position="251"/>
    </location>
</feature>
<dbReference type="InterPro" id="IPR050319">
    <property type="entry name" value="ABC_transp_ATP-bind"/>
</dbReference>
<name>A0A087A1S4_9BIFI</name>
<dbReference type="Pfam" id="PF00005">
    <property type="entry name" value="ABC_tran"/>
    <property type="match status" value="2"/>
</dbReference>
<dbReference type="PROSITE" id="PS50893">
    <property type="entry name" value="ABC_TRANSPORTER_2"/>
    <property type="match status" value="2"/>
</dbReference>
<keyword evidence="4" id="KW-0067">ATP-binding</keyword>
<dbReference type="Pfam" id="PF08352">
    <property type="entry name" value="oligo_HPY"/>
    <property type="match status" value="2"/>
</dbReference>
<dbReference type="GO" id="GO:0015833">
    <property type="term" value="P:peptide transport"/>
    <property type="evidence" value="ECO:0007669"/>
    <property type="project" value="InterPro"/>
</dbReference>
<evidence type="ECO:0000256" key="2">
    <source>
        <dbReference type="ARBA" id="ARBA00022448"/>
    </source>
</evidence>
<dbReference type="SUPFAM" id="SSF52540">
    <property type="entry name" value="P-loop containing nucleoside triphosphate hydrolases"/>
    <property type="match status" value="2"/>
</dbReference>
<dbReference type="InterPro" id="IPR027417">
    <property type="entry name" value="P-loop_NTPase"/>
</dbReference>
<dbReference type="GO" id="GO:0005524">
    <property type="term" value="F:ATP binding"/>
    <property type="evidence" value="ECO:0007669"/>
    <property type="project" value="UniProtKB-KW"/>
</dbReference>
<evidence type="ECO:0000313" key="7">
    <source>
        <dbReference type="Proteomes" id="UP000029108"/>
    </source>
</evidence>
<dbReference type="STRING" id="1437608.GCA_000771645_02271"/>
<dbReference type="EMBL" id="JGYN01000004">
    <property type="protein sequence ID" value="KFI52724.1"/>
    <property type="molecule type" value="Genomic_DNA"/>
</dbReference>
<dbReference type="SMART" id="SM00382">
    <property type="entry name" value="AAA"/>
    <property type="match status" value="2"/>
</dbReference>
<keyword evidence="6" id="KW-0378">Hydrolase</keyword>
<comment type="caution">
    <text evidence="6">The sequence shown here is derived from an EMBL/GenBank/DDBJ whole genome shotgun (WGS) entry which is preliminary data.</text>
</comment>
<dbReference type="InterPro" id="IPR013563">
    <property type="entry name" value="Oligopep_ABC_C"/>
</dbReference>
<comment type="similarity">
    <text evidence="1">Belongs to the ABC transporter superfamily.</text>
</comment>
<dbReference type="PANTHER" id="PTHR43776">
    <property type="entry name" value="TRANSPORT ATP-BINDING PROTEIN"/>
    <property type="match status" value="1"/>
</dbReference>
<evidence type="ECO:0000259" key="5">
    <source>
        <dbReference type="PROSITE" id="PS50893"/>
    </source>
</evidence>
<reference evidence="6 7" key="1">
    <citation type="submission" date="2014-03" db="EMBL/GenBank/DDBJ databases">
        <title>Genomics of Bifidobacteria.</title>
        <authorList>
            <person name="Ventura M."/>
            <person name="Milani C."/>
            <person name="Lugli G.A."/>
        </authorList>
    </citation>
    <scope>NUCLEOTIDE SEQUENCE [LARGE SCALE GENOMIC DNA]</scope>
    <source>
        <strain evidence="6 7">DSM 23969</strain>
    </source>
</reference>
<dbReference type="PANTHER" id="PTHR43776:SF7">
    <property type="entry name" value="D,D-DIPEPTIDE TRANSPORT ATP-BINDING PROTEIN DDPF-RELATED"/>
    <property type="match status" value="1"/>
</dbReference>
<organism evidence="6 7">
    <name type="scientific">Bifidobacterium biavatii DSM 23969</name>
    <dbReference type="NCBI Taxonomy" id="1437608"/>
    <lineage>
        <taxon>Bacteria</taxon>
        <taxon>Bacillati</taxon>
        <taxon>Actinomycetota</taxon>
        <taxon>Actinomycetes</taxon>
        <taxon>Bifidobacteriales</taxon>
        <taxon>Bifidobacteriaceae</taxon>
        <taxon>Bifidobacterium</taxon>
    </lineage>
</organism>
<dbReference type="CDD" id="cd03257">
    <property type="entry name" value="ABC_NikE_OppD_transporters"/>
    <property type="match status" value="2"/>
</dbReference>
<dbReference type="RefSeq" id="WP_033492930.1">
    <property type="nucleotide sequence ID" value="NZ_JDUU01000006.1"/>
</dbReference>
<dbReference type="eggNOG" id="COG4172">
    <property type="taxonomic scope" value="Bacteria"/>
</dbReference>
<feature type="domain" description="ABC transporter" evidence="5">
    <location>
        <begin position="280"/>
        <end position="520"/>
    </location>
</feature>
<dbReference type="EC" id="3.6.3.24" evidence="6"/>
<dbReference type="AlphaFoldDB" id="A0A087A1S4"/>
<dbReference type="Gene3D" id="3.40.50.300">
    <property type="entry name" value="P-loop containing nucleotide triphosphate hydrolases"/>
    <property type="match status" value="2"/>
</dbReference>
<keyword evidence="2" id="KW-0813">Transport</keyword>